<dbReference type="PANTHER" id="PTHR30537:SF74">
    <property type="entry name" value="HTH-TYPE TRANSCRIPTIONAL REGULATOR TRPI"/>
    <property type="match status" value="1"/>
</dbReference>
<dbReference type="GO" id="GO:0003700">
    <property type="term" value="F:DNA-binding transcription factor activity"/>
    <property type="evidence" value="ECO:0007669"/>
    <property type="project" value="InterPro"/>
</dbReference>
<dbReference type="PATRIC" id="fig|857265.3.peg.585"/>
<evidence type="ECO:0000259" key="5">
    <source>
        <dbReference type="PROSITE" id="PS50931"/>
    </source>
</evidence>
<dbReference type="Pfam" id="PF03466">
    <property type="entry name" value="LysR_substrate"/>
    <property type="match status" value="1"/>
</dbReference>
<dbReference type="SUPFAM" id="SSF46785">
    <property type="entry name" value="Winged helix' DNA-binding domain"/>
    <property type="match status" value="1"/>
</dbReference>
<proteinExistence type="inferred from homology"/>
<dbReference type="AlphaFoldDB" id="A0A0N0XLV2"/>
<name>A0A0N0XLV2_9NEIS</name>
<evidence type="ECO:0000256" key="3">
    <source>
        <dbReference type="ARBA" id="ARBA00023125"/>
    </source>
</evidence>
<dbReference type="GO" id="GO:0006351">
    <property type="term" value="P:DNA-templated transcription"/>
    <property type="evidence" value="ECO:0007669"/>
    <property type="project" value="TreeGrafter"/>
</dbReference>
<keyword evidence="3" id="KW-0238">DNA-binding</keyword>
<dbReference type="STRING" id="857265.WG78_02845"/>
<dbReference type="GO" id="GO:0043565">
    <property type="term" value="F:sequence-specific DNA binding"/>
    <property type="evidence" value="ECO:0007669"/>
    <property type="project" value="TreeGrafter"/>
</dbReference>
<dbReference type="Pfam" id="PF00126">
    <property type="entry name" value="HTH_1"/>
    <property type="match status" value="1"/>
</dbReference>
<keyword evidence="7" id="KW-1185">Reference proteome</keyword>
<evidence type="ECO:0000256" key="4">
    <source>
        <dbReference type="ARBA" id="ARBA00023163"/>
    </source>
</evidence>
<dbReference type="PANTHER" id="PTHR30537">
    <property type="entry name" value="HTH-TYPE TRANSCRIPTIONAL REGULATOR"/>
    <property type="match status" value="1"/>
</dbReference>
<gene>
    <name evidence="6" type="primary">gcvA_2</name>
    <name evidence="6" type="ORF">WG78_02845</name>
</gene>
<dbReference type="RefSeq" id="WP_053936274.1">
    <property type="nucleotide sequence ID" value="NZ_LAQT01000002.1"/>
</dbReference>
<keyword evidence="2" id="KW-0805">Transcription regulation</keyword>
<evidence type="ECO:0000256" key="1">
    <source>
        <dbReference type="ARBA" id="ARBA00009437"/>
    </source>
</evidence>
<dbReference type="FunFam" id="1.10.10.10:FF:000038">
    <property type="entry name" value="Glycine cleavage system transcriptional activator"/>
    <property type="match status" value="1"/>
</dbReference>
<protein>
    <submittedName>
        <fullName evidence="6">Glycine cleavage system transcriptional activator</fullName>
    </submittedName>
</protein>
<dbReference type="OrthoDB" id="9124618at2"/>
<accession>A0A0N0XLV2</accession>
<dbReference type="Gene3D" id="1.10.10.10">
    <property type="entry name" value="Winged helix-like DNA-binding domain superfamily/Winged helix DNA-binding domain"/>
    <property type="match status" value="1"/>
</dbReference>
<sequence length="295" mass="32516">MRLPPLNTLRVFDVAARTLSFVKAAEELHVTHGAVSRQIRQLEEALGVELFQRRNRAVFLTDAGLALQAATASAFAQLITAIGKLQSDETGNVIVVSCEPTIAMKWLIPRLPRFQQAYPELQVHLYAAGGPIDLVRAGVDVALRRNDFQWDETWDTWRVGEESVGPVCVPQLAPGEGPWQGKLLHTLSRPNSWANWAKATGHEIRATGRINYEHFYLCVQAAAAGIGAALASCYMVEEELAGGRLIAPCGFVPDGSAYYLLSPRRIHDDSRLLRFAEWITAEMAATRDKARTLTA</sequence>
<dbReference type="Gene3D" id="3.40.190.10">
    <property type="entry name" value="Periplasmic binding protein-like II"/>
    <property type="match status" value="2"/>
</dbReference>
<dbReference type="InterPro" id="IPR036388">
    <property type="entry name" value="WH-like_DNA-bd_sf"/>
</dbReference>
<dbReference type="PROSITE" id="PS50931">
    <property type="entry name" value="HTH_LYSR"/>
    <property type="match status" value="1"/>
</dbReference>
<comment type="caution">
    <text evidence="6">The sequence shown here is derived from an EMBL/GenBank/DDBJ whole genome shotgun (WGS) entry which is preliminary data.</text>
</comment>
<dbReference type="InterPro" id="IPR058163">
    <property type="entry name" value="LysR-type_TF_proteobact-type"/>
</dbReference>
<dbReference type="Proteomes" id="UP000037939">
    <property type="component" value="Unassembled WGS sequence"/>
</dbReference>
<comment type="similarity">
    <text evidence="1">Belongs to the LysR transcriptional regulatory family.</text>
</comment>
<organism evidence="6 7">
    <name type="scientific">Amantichitinum ursilacus</name>
    <dbReference type="NCBI Taxonomy" id="857265"/>
    <lineage>
        <taxon>Bacteria</taxon>
        <taxon>Pseudomonadati</taxon>
        <taxon>Pseudomonadota</taxon>
        <taxon>Betaproteobacteria</taxon>
        <taxon>Neisseriales</taxon>
        <taxon>Chitinibacteraceae</taxon>
        <taxon>Amantichitinum</taxon>
    </lineage>
</organism>
<evidence type="ECO:0000256" key="2">
    <source>
        <dbReference type="ARBA" id="ARBA00023015"/>
    </source>
</evidence>
<evidence type="ECO:0000313" key="6">
    <source>
        <dbReference type="EMBL" id="KPC54478.1"/>
    </source>
</evidence>
<dbReference type="InterPro" id="IPR000847">
    <property type="entry name" value="LysR_HTH_N"/>
</dbReference>
<dbReference type="SUPFAM" id="SSF53850">
    <property type="entry name" value="Periplasmic binding protein-like II"/>
    <property type="match status" value="1"/>
</dbReference>
<evidence type="ECO:0000313" key="7">
    <source>
        <dbReference type="Proteomes" id="UP000037939"/>
    </source>
</evidence>
<feature type="domain" description="HTH lysR-type" evidence="5">
    <location>
        <begin position="4"/>
        <end position="61"/>
    </location>
</feature>
<reference evidence="6 7" key="1">
    <citation type="submission" date="2015-07" db="EMBL/GenBank/DDBJ databases">
        <title>Draft genome sequence of the Amantichitinum ursilacus IGB-41, a new chitin-degrading bacterium.</title>
        <authorList>
            <person name="Kirstahler P."/>
            <person name="Guenther M."/>
            <person name="Grumaz C."/>
            <person name="Rupp S."/>
            <person name="Zibek S."/>
            <person name="Sohn K."/>
        </authorList>
    </citation>
    <scope>NUCLEOTIDE SEQUENCE [LARGE SCALE GENOMIC DNA]</scope>
    <source>
        <strain evidence="6 7">IGB-41</strain>
    </source>
</reference>
<dbReference type="InterPro" id="IPR005119">
    <property type="entry name" value="LysR_subst-bd"/>
</dbReference>
<keyword evidence="4" id="KW-0804">Transcription</keyword>
<dbReference type="PRINTS" id="PR00039">
    <property type="entry name" value="HTHLYSR"/>
</dbReference>
<dbReference type="EMBL" id="LAQT01000002">
    <property type="protein sequence ID" value="KPC54478.1"/>
    <property type="molecule type" value="Genomic_DNA"/>
</dbReference>
<dbReference type="InterPro" id="IPR036390">
    <property type="entry name" value="WH_DNA-bd_sf"/>
</dbReference>